<dbReference type="GeneID" id="70244965"/>
<accession>A0AAD4PRM0</accession>
<dbReference type="AlphaFoldDB" id="A0AAD4PRM0"/>
<proteinExistence type="predicted"/>
<dbReference type="RefSeq" id="XP_046065573.1">
    <property type="nucleotide sequence ID" value="XM_046214678.1"/>
</dbReference>
<keyword evidence="2" id="KW-1185">Reference proteome</keyword>
<evidence type="ECO:0000313" key="1">
    <source>
        <dbReference type="EMBL" id="KAH8689147.1"/>
    </source>
</evidence>
<protein>
    <submittedName>
        <fullName evidence="1">Uncharacterized protein</fullName>
    </submittedName>
</protein>
<evidence type="ECO:0000313" key="2">
    <source>
        <dbReference type="Proteomes" id="UP001201262"/>
    </source>
</evidence>
<gene>
    <name evidence="1" type="ORF">BGW36DRAFT_365678</name>
</gene>
<sequence length="251" mass="28751">MEYKQFTPETPFLRIEPFHEGHTTDVFAPEALQYSEALEYFATPPGIYSVEKDGMAGVHFYPTNLQPSDENVDGLRIRYSCDPEYLELVVVFVFSNAGAFVIRQPVIPDEACAQRFQVKLNILSMLVFRILTHDNAPFYGAHKWQILQFSPDLEALRDNANTSDIAIFVHEQLMTRVTTTFSQLLPGNARAKMITFLPEPSILNSHLNISWEPSGKPHYWMDFPQITGRDKTGKFFIDENWKKTPLSNQNA</sequence>
<reference evidence="1" key="1">
    <citation type="submission" date="2021-12" db="EMBL/GenBank/DDBJ databases">
        <title>Convergent genome expansion in fungi linked to evolution of root-endophyte symbiosis.</title>
        <authorList>
            <consortium name="DOE Joint Genome Institute"/>
            <person name="Ke Y.-H."/>
            <person name="Bonito G."/>
            <person name="Liao H.-L."/>
            <person name="Looney B."/>
            <person name="Rojas-Flechas A."/>
            <person name="Nash J."/>
            <person name="Hameed K."/>
            <person name="Schadt C."/>
            <person name="Martin F."/>
            <person name="Crous P.W."/>
            <person name="Miettinen O."/>
            <person name="Magnuson J.K."/>
            <person name="Labbe J."/>
            <person name="Jacobson D."/>
            <person name="Doktycz M.J."/>
            <person name="Veneault-Fourrey C."/>
            <person name="Kuo A."/>
            <person name="Mondo S."/>
            <person name="Calhoun S."/>
            <person name="Riley R."/>
            <person name="Ohm R."/>
            <person name="LaButti K."/>
            <person name="Andreopoulos B."/>
            <person name="Pangilinan J."/>
            <person name="Nolan M."/>
            <person name="Tritt A."/>
            <person name="Clum A."/>
            <person name="Lipzen A."/>
            <person name="Daum C."/>
            <person name="Barry K."/>
            <person name="Grigoriev I.V."/>
            <person name="Vilgalys R."/>
        </authorList>
    </citation>
    <scope>NUCLEOTIDE SEQUENCE</scope>
    <source>
        <strain evidence="1">PMI_201</strain>
    </source>
</reference>
<organism evidence="1 2">
    <name type="scientific">Talaromyces proteolyticus</name>
    <dbReference type="NCBI Taxonomy" id="1131652"/>
    <lineage>
        <taxon>Eukaryota</taxon>
        <taxon>Fungi</taxon>
        <taxon>Dikarya</taxon>
        <taxon>Ascomycota</taxon>
        <taxon>Pezizomycotina</taxon>
        <taxon>Eurotiomycetes</taxon>
        <taxon>Eurotiomycetidae</taxon>
        <taxon>Eurotiales</taxon>
        <taxon>Trichocomaceae</taxon>
        <taxon>Talaromyces</taxon>
        <taxon>Talaromyces sect. Bacilispori</taxon>
    </lineage>
</organism>
<dbReference type="EMBL" id="JAJTJA010000016">
    <property type="protein sequence ID" value="KAH8689147.1"/>
    <property type="molecule type" value="Genomic_DNA"/>
</dbReference>
<comment type="caution">
    <text evidence="1">The sequence shown here is derived from an EMBL/GenBank/DDBJ whole genome shotgun (WGS) entry which is preliminary data.</text>
</comment>
<name>A0AAD4PRM0_9EURO</name>
<dbReference type="Proteomes" id="UP001201262">
    <property type="component" value="Unassembled WGS sequence"/>
</dbReference>